<dbReference type="Gramene" id="ONK79341">
    <property type="protein sequence ID" value="ONK79341"/>
    <property type="gene ID" value="A4U43_C01F5380"/>
</dbReference>
<evidence type="ECO:0000313" key="3">
    <source>
        <dbReference type="Proteomes" id="UP000243459"/>
    </source>
</evidence>
<dbReference type="InterPro" id="IPR032867">
    <property type="entry name" value="DYW_dom"/>
</dbReference>
<dbReference type="OMA" id="PENEACY"/>
<evidence type="ECO:0000259" key="1">
    <source>
        <dbReference type="Pfam" id="PF14432"/>
    </source>
</evidence>
<gene>
    <name evidence="2" type="ORF">A4U43_C01F5380</name>
</gene>
<organism evidence="2 3">
    <name type="scientific">Asparagus officinalis</name>
    <name type="common">Garden asparagus</name>
    <dbReference type="NCBI Taxonomy" id="4686"/>
    <lineage>
        <taxon>Eukaryota</taxon>
        <taxon>Viridiplantae</taxon>
        <taxon>Streptophyta</taxon>
        <taxon>Embryophyta</taxon>
        <taxon>Tracheophyta</taxon>
        <taxon>Spermatophyta</taxon>
        <taxon>Magnoliopsida</taxon>
        <taxon>Liliopsida</taxon>
        <taxon>Asparagales</taxon>
        <taxon>Asparagaceae</taxon>
        <taxon>Asparagoideae</taxon>
        <taxon>Asparagus</taxon>
    </lineage>
</organism>
<dbReference type="Pfam" id="PF14432">
    <property type="entry name" value="DYW_deaminase"/>
    <property type="match status" value="1"/>
</dbReference>
<protein>
    <recommendedName>
        <fullName evidence="1">DYW domain-containing protein</fullName>
    </recommendedName>
</protein>
<proteinExistence type="predicted"/>
<reference evidence="3" key="1">
    <citation type="journal article" date="2017" name="Nat. Commun.">
        <title>The asparagus genome sheds light on the origin and evolution of a young Y chromosome.</title>
        <authorList>
            <person name="Harkess A."/>
            <person name="Zhou J."/>
            <person name="Xu C."/>
            <person name="Bowers J.E."/>
            <person name="Van der Hulst R."/>
            <person name="Ayyampalayam S."/>
            <person name="Mercati F."/>
            <person name="Riccardi P."/>
            <person name="McKain M.R."/>
            <person name="Kakrana A."/>
            <person name="Tang H."/>
            <person name="Ray J."/>
            <person name="Groenendijk J."/>
            <person name="Arikit S."/>
            <person name="Mathioni S.M."/>
            <person name="Nakano M."/>
            <person name="Shan H."/>
            <person name="Telgmann-Rauber A."/>
            <person name="Kanno A."/>
            <person name="Yue Z."/>
            <person name="Chen H."/>
            <person name="Li W."/>
            <person name="Chen Y."/>
            <person name="Xu X."/>
            <person name="Zhang Y."/>
            <person name="Luo S."/>
            <person name="Chen H."/>
            <person name="Gao J."/>
            <person name="Mao Z."/>
            <person name="Pires J.C."/>
            <person name="Luo M."/>
            <person name="Kudrna D."/>
            <person name="Wing R.A."/>
            <person name="Meyers B.C."/>
            <person name="Yi K."/>
            <person name="Kong H."/>
            <person name="Lavrijsen P."/>
            <person name="Sunseri F."/>
            <person name="Falavigna A."/>
            <person name="Ye Y."/>
            <person name="Leebens-Mack J.H."/>
            <person name="Chen G."/>
        </authorList>
    </citation>
    <scope>NUCLEOTIDE SEQUENCE [LARGE SCALE GENOMIC DNA]</scope>
    <source>
        <strain evidence="3">cv. DH0086</strain>
    </source>
</reference>
<evidence type="ECO:0000313" key="2">
    <source>
        <dbReference type="EMBL" id="ONK79341.1"/>
    </source>
</evidence>
<dbReference type="GO" id="GO:0008270">
    <property type="term" value="F:zinc ion binding"/>
    <property type="evidence" value="ECO:0007669"/>
    <property type="project" value="InterPro"/>
</dbReference>
<accession>A0A5P1FRK0</accession>
<sequence>MSMKNCGVRKTPGWSTITVNGETHEFVAGQIGHPRMEEICKKWEELVKKMRARGYTPDTSVVMLDIEDEGEKEKILFRHSEKLALAFGLMSTPPGSVIRIMKNLRVCSDCHKAFKLISEIVGREIVVRDRNRFHCFRDGSCSCKDYW</sequence>
<name>A0A5P1FRK0_ASPOF</name>
<dbReference type="AlphaFoldDB" id="A0A5P1FRK0"/>
<feature type="domain" description="DYW" evidence="1">
    <location>
        <begin position="54"/>
        <end position="147"/>
    </location>
</feature>
<dbReference type="Proteomes" id="UP000243459">
    <property type="component" value="Chromosome 1"/>
</dbReference>
<dbReference type="EMBL" id="CM007381">
    <property type="protein sequence ID" value="ONK79341.1"/>
    <property type="molecule type" value="Genomic_DNA"/>
</dbReference>
<keyword evidence="3" id="KW-1185">Reference proteome</keyword>